<dbReference type="RefSeq" id="WP_216128253.1">
    <property type="nucleotide sequence ID" value="NZ_CP086239.1"/>
</dbReference>
<protein>
    <submittedName>
        <fullName evidence="1">IS110 family transposase</fullName>
    </submittedName>
</protein>
<evidence type="ECO:0000313" key="2">
    <source>
        <dbReference type="Proteomes" id="UP001164733"/>
    </source>
</evidence>
<dbReference type="EMBL" id="CP086239">
    <property type="protein sequence ID" value="WAG60682.1"/>
    <property type="molecule type" value="Genomic_DNA"/>
</dbReference>
<organism evidence="1 2">
    <name type="scientific">Clostridium estertheticum</name>
    <dbReference type="NCBI Taxonomy" id="238834"/>
    <lineage>
        <taxon>Bacteria</taxon>
        <taxon>Bacillati</taxon>
        <taxon>Bacillota</taxon>
        <taxon>Clostridia</taxon>
        <taxon>Eubacteriales</taxon>
        <taxon>Clostridiaceae</taxon>
        <taxon>Clostridium</taxon>
    </lineage>
</organism>
<accession>A0AA47I5R5</accession>
<name>A0AA47I5R5_9CLOT</name>
<evidence type="ECO:0000313" key="1">
    <source>
        <dbReference type="EMBL" id="WAG60682.1"/>
    </source>
</evidence>
<dbReference type="AlphaFoldDB" id="A0AA47I5R5"/>
<dbReference type="Proteomes" id="UP001164733">
    <property type="component" value="Chromosome"/>
</dbReference>
<sequence length="54" mass="6006">MSKNLNSLVVGIDVASEFSFASILAPDGSQYRKPFKLFHTALGFNYLIEQIKKA</sequence>
<gene>
    <name evidence="1" type="ORF">LL038_00025</name>
</gene>
<reference evidence="1" key="1">
    <citation type="submission" date="2021-11" db="EMBL/GenBank/DDBJ databases">
        <title>Clostridia strains as spoilage organisms.</title>
        <authorList>
            <person name="Wambui J."/>
            <person name="Stevens M.J.A."/>
            <person name="Stephan R."/>
        </authorList>
    </citation>
    <scope>NUCLEOTIDE SEQUENCE</scope>
    <source>
        <strain evidence="1">CF009</strain>
    </source>
</reference>
<proteinExistence type="predicted"/>